<dbReference type="EMBL" id="QNSF01000013">
    <property type="protein sequence ID" value="RBP88703.1"/>
    <property type="molecule type" value="Genomic_DNA"/>
</dbReference>
<dbReference type="InterPro" id="IPR015424">
    <property type="entry name" value="PyrdxlP-dep_Trfase"/>
</dbReference>
<evidence type="ECO:0000256" key="1">
    <source>
        <dbReference type="ARBA" id="ARBA00008954"/>
    </source>
</evidence>
<gene>
    <name evidence="6" type="ORF">DFO70_11326</name>
</gene>
<dbReference type="PANTHER" id="PTHR43094">
    <property type="entry name" value="AMINOTRANSFERASE"/>
    <property type="match status" value="1"/>
</dbReference>
<dbReference type="Gene3D" id="3.40.640.10">
    <property type="entry name" value="Type I PLP-dependent aspartate aminotransferase-like (Major domain)"/>
    <property type="match status" value="1"/>
</dbReference>
<dbReference type="InterPro" id="IPR005814">
    <property type="entry name" value="Aminotrans_3"/>
</dbReference>
<dbReference type="PANTHER" id="PTHR43094:SF1">
    <property type="entry name" value="AMINOTRANSFERASE CLASS-III"/>
    <property type="match status" value="1"/>
</dbReference>
<dbReference type="GO" id="GO:0008483">
    <property type="term" value="F:transaminase activity"/>
    <property type="evidence" value="ECO:0007669"/>
    <property type="project" value="UniProtKB-KW"/>
</dbReference>
<evidence type="ECO:0000256" key="3">
    <source>
        <dbReference type="ARBA" id="ARBA00022679"/>
    </source>
</evidence>
<proteinExistence type="inferred from homology"/>
<reference evidence="6 7" key="1">
    <citation type="submission" date="2018-06" db="EMBL/GenBank/DDBJ databases">
        <title>Freshwater and sediment microbial communities from various areas in North America, analyzing microbe dynamics in response to fracking.</title>
        <authorList>
            <person name="Lamendella R."/>
        </authorList>
    </citation>
    <scope>NUCLEOTIDE SEQUENCE [LARGE SCALE GENOMIC DNA]</scope>
    <source>
        <strain evidence="6 7">14_TX</strain>
    </source>
</reference>
<name>A0A366JN65_CYTFI</name>
<dbReference type="RefSeq" id="WP_113884737.1">
    <property type="nucleotide sequence ID" value="NZ_QNSF01000013.1"/>
</dbReference>
<evidence type="ECO:0000313" key="6">
    <source>
        <dbReference type="EMBL" id="RBP88703.1"/>
    </source>
</evidence>
<keyword evidence="3 6" id="KW-0808">Transferase</keyword>
<evidence type="ECO:0000256" key="2">
    <source>
        <dbReference type="ARBA" id="ARBA00022576"/>
    </source>
</evidence>
<dbReference type="PROSITE" id="PS00600">
    <property type="entry name" value="AA_TRANSFER_CLASS_3"/>
    <property type="match status" value="1"/>
</dbReference>
<dbReference type="CDD" id="cd00610">
    <property type="entry name" value="OAT_like"/>
    <property type="match status" value="1"/>
</dbReference>
<dbReference type="Gene3D" id="3.90.1150.10">
    <property type="entry name" value="Aspartate Aminotransferase, domain 1"/>
    <property type="match status" value="1"/>
</dbReference>
<organism evidence="6 7">
    <name type="scientific">Cytobacillus firmus</name>
    <name type="common">Bacillus firmus</name>
    <dbReference type="NCBI Taxonomy" id="1399"/>
    <lineage>
        <taxon>Bacteria</taxon>
        <taxon>Bacillati</taxon>
        <taxon>Bacillota</taxon>
        <taxon>Bacilli</taxon>
        <taxon>Bacillales</taxon>
        <taxon>Bacillaceae</taxon>
        <taxon>Cytobacillus</taxon>
    </lineage>
</organism>
<evidence type="ECO:0000256" key="5">
    <source>
        <dbReference type="RuleBase" id="RU003560"/>
    </source>
</evidence>
<accession>A0A366JN65</accession>
<dbReference type="InterPro" id="IPR015421">
    <property type="entry name" value="PyrdxlP-dep_Trfase_major"/>
</dbReference>
<keyword evidence="4 5" id="KW-0663">Pyridoxal phosphate</keyword>
<dbReference type="PIRSF" id="PIRSF000521">
    <property type="entry name" value="Transaminase_4ab_Lys_Orn"/>
    <property type="match status" value="1"/>
</dbReference>
<dbReference type="GO" id="GO:0030170">
    <property type="term" value="F:pyridoxal phosphate binding"/>
    <property type="evidence" value="ECO:0007669"/>
    <property type="project" value="InterPro"/>
</dbReference>
<dbReference type="OrthoDB" id="9807885at2"/>
<keyword evidence="7" id="KW-1185">Reference proteome</keyword>
<protein>
    <submittedName>
        <fullName evidence="6">Adenosylmethionine-8-amino-7-oxononanoate aminotransferase</fullName>
    </submittedName>
</protein>
<evidence type="ECO:0000256" key="4">
    <source>
        <dbReference type="ARBA" id="ARBA00022898"/>
    </source>
</evidence>
<dbReference type="InterPro" id="IPR015422">
    <property type="entry name" value="PyrdxlP-dep_Trfase_small"/>
</dbReference>
<dbReference type="InterPro" id="IPR049704">
    <property type="entry name" value="Aminotrans_3_PPA_site"/>
</dbReference>
<comment type="caution">
    <text evidence="6">The sequence shown here is derived from an EMBL/GenBank/DDBJ whole genome shotgun (WGS) entry which is preliminary data.</text>
</comment>
<dbReference type="AlphaFoldDB" id="A0A366JN65"/>
<dbReference type="GO" id="GO:0005829">
    <property type="term" value="C:cytosol"/>
    <property type="evidence" value="ECO:0007669"/>
    <property type="project" value="TreeGrafter"/>
</dbReference>
<dbReference type="Proteomes" id="UP000252731">
    <property type="component" value="Unassembled WGS sequence"/>
</dbReference>
<dbReference type="Pfam" id="PF00202">
    <property type="entry name" value="Aminotran_3"/>
    <property type="match status" value="1"/>
</dbReference>
<dbReference type="SUPFAM" id="SSF53383">
    <property type="entry name" value="PLP-dependent transferases"/>
    <property type="match status" value="1"/>
</dbReference>
<comment type="similarity">
    <text evidence="1 5">Belongs to the class-III pyridoxal-phosphate-dependent aminotransferase family.</text>
</comment>
<sequence>MNQNQTIMNEKNESLAIELSSLDRRHLLHPSTNPKLQAETGPKLIFTGAEGIYLHDMSGQKYIDGVSMLWNVNLGHGNKELAKAAYDQMVNVAYASSFYGYANEPTVRLAEKIASLTPGDLNTVFFTSGGSESNDTAFKLSRFYWQLQGYTEKRTIISLKRGYHGVTVSAQRATGIEVYREFSGSTDPDIVNAKAHLTECELGDRSHPEYEGCIRSIIEKLGKDKIAAVIVEPIQGAGGVHIPPEGYLQAVRKLCDEFNIHLIADEVICGFGRTGKMFGVDHWDVVPDFMSIAKGITSGYIQLGGVVMREKIRDAFTSYDGMLAHGFTYSGHPAACAVGLKNIEILERDGLIEKARKLGEQLEKGLLYLEDKYEFVSGSRVKGLLAGFDLMKDSDKNIPFEESVKASVSVVDEAYQRGLLIRPFDFEPGMNIVAIAPPFITADNELERIINIVDDSLAAFSRKFMK</sequence>
<evidence type="ECO:0000313" key="7">
    <source>
        <dbReference type="Proteomes" id="UP000252731"/>
    </source>
</evidence>
<dbReference type="FunFam" id="3.40.640.10:FF:000014">
    <property type="entry name" value="Adenosylmethionine-8-amino-7-oxononanoate aminotransferase, probable"/>
    <property type="match status" value="1"/>
</dbReference>
<keyword evidence="2 6" id="KW-0032">Aminotransferase</keyword>